<reference evidence="2 3" key="1">
    <citation type="journal article" date="2020" name="IScience">
        <title>Genome Sequencing of the Endangered Kingdonia uniflora (Circaeasteraceae, Ranunculales) Reveals Potential Mechanisms of Evolutionary Specialization.</title>
        <authorList>
            <person name="Sun Y."/>
            <person name="Deng T."/>
            <person name="Zhang A."/>
            <person name="Moore M.J."/>
            <person name="Landis J.B."/>
            <person name="Lin N."/>
            <person name="Zhang H."/>
            <person name="Zhang X."/>
            <person name="Huang J."/>
            <person name="Zhang X."/>
            <person name="Sun H."/>
            <person name="Wang H."/>
        </authorList>
    </citation>
    <scope>NUCLEOTIDE SEQUENCE [LARGE SCALE GENOMIC DNA]</scope>
    <source>
        <strain evidence="2">TB1705</strain>
        <tissue evidence="2">Leaf</tissue>
    </source>
</reference>
<evidence type="ECO:0000313" key="2">
    <source>
        <dbReference type="EMBL" id="KAF6172153.1"/>
    </source>
</evidence>
<dbReference type="EMBL" id="JACGCM010000441">
    <property type="protein sequence ID" value="KAF6172153.1"/>
    <property type="molecule type" value="Genomic_DNA"/>
</dbReference>
<keyword evidence="3" id="KW-1185">Reference proteome</keyword>
<dbReference type="OrthoDB" id="296793at2759"/>
<organism evidence="2 3">
    <name type="scientific">Kingdonia uniflora</name>
    <dbReference type="NCBI Taxonomy" id="39325"/>
    <lineage>
        <taxon>Eukaryota</taxon>
        <taxon>Viridiplantae</taxon>
        <taxon>Streptophyta</taxon>
        <taxon>Embryophyta</taxon>
        <taxon>Tracheophyta</taxon>
        <taxon>Spermatophyta</taxon>
        <taxon>Magnoliopsida</taxon>
        <taxon>Ranunculales</taxon>
        <taxon>Circaeasteraceae</taxon>
        <taxon>Kingdonia</taxon>
    </lineage>
</organism>
<name>A0A7J7NYJ7_9MAGN</name>
<feature type="non-terminal residue" evidence="2">
    <location>
        <position position="1"/>
    </location>
</feature>
<feature type="region of interest" description="Disordered" evidence="1">
    <location>
        <begin position="360"/>
        <end position="424"/>
    </location>
</feature>
<feature type="region of interest" description="Disordered" evidence="1">
    <location>
        <begin position="491"/>
        <end position="510"/>
    </location>
</feature>
<protein>
    <submittedName>
        <fullName evidence="2">Uncharacterized protein</fullName>
    </submittedName>
</protein>
<accession>A0A7J7NYJ7</accession>
<proteinExistence type="predicted"/>
<evidence type="ECO:0000256" key="1">
    <source>
        <dbReference type="SAM" id="MobiDB-lite"/>
    </source>
</evidence>
<feature type="region of interest" description="Disordered" evidence="1">
    <location>
        <begin position="439"/>
        <end position="486"/>
    </location>
</feature>
<evidence type="ECO:0000313" key="3">
    <source>
        <dbReference type="Proteomes" id="UP000541444"/>
    </source>
</evidence>
<dbReference type="Proteomes" id="UP000541444">
    <property type="component" value="Unassembled WGS sequence"/>
</dbReference>
<comment type="caution">
    <text evidence="2">The sequence shown here is derived from an EMBL/GenBank/DDBJ whole genome shotgun (WGS) entry which is preliminary data.</text>
</comment>
<dbReference type="AlphaFoldDB" id="A0A7J7NYJ7"/>
<sequence>MVQTQSQRISHATKGRLVIKIADVRERIFGLFGYDAKLPVRKCQHEGIDVRGRELEYAHYFYEVCFRELVRDPADREKMVELIAMVEIEFKNVMIDGGNLIGCGRPGPKSQVKRKDLLLDEVVEEEVELKFVSEGLGLSRKKRVGSKLKKVQKYQSTRLMVGVDDGKNRGIGGKVAEEWSAAEGNLKEVDKWARLATFHGEEDMSKMARVNLEEVAAEHERLGRHLILKGYSEDEVNAIKTVLDNEGDDTELPEGENEKIRKERPGWMSTSILYLDSQHWSNLVETRIGVILRKLDNKMESSEFIKHGLYIKLIMLLLCLSRESELDKDDGSADKTSKKKKKRKLAKGSAYSGIEIVGPEVDEDGKMDEVPDLVPNNDMVSKVDTEGSNGSADKGSKKTKKSKKASGETKSSKKKKNETTDSDTLEFEKVAAEVGMDVDGGSSFGSPHTPVNGTLLKKRKTAKSSNAKKNSRGEGVNENSDVGKWWNERKEVPPSATPRGHALRKGVPAGPVRKMPIKDLQRSLKAICEDFITSITKAVVDPMLSFITKVMVKKASLSVGNQSQKETRLNVAKPLKKNICYSNKAARICLD</sequence>
<gene>
    <name evidence="2" type="ORF">GIB67_003845</name>
</gene>